<dbReference type="Gene3D" id="3.30.930.30">
    <property type="match status" value="1"/>
</dbReference>
<dbReference type="Pfam" id="PF03432">
    <property type="entry name" value="Relaxase"/>
    <property type="match status" value="1"/>
</dbReference>
<feature type="domain" description="MobA/VirD2-like nuclease" evidence="1">
    <location>
        <begin position="119"/>
        <end position="210"/>
    </location>
</feature>
<evidence type="ECO:0000313" key="2">
    <source>
        <dbReference type="EMBL" id="SFL56842.1"/>
    </source>
</evidence>
<evidence type="ECO:0000313" key="3">
    <source>
        <dbReference type="Proteomes" id="UP000198804"/>
    </source>
</evidence>
<dbReference type="EMBL" id="FOSV01000018">
    <property type="protein sequence ID" value="SFL56842.1"/>
    <property type="molecule type" value="Genomic_DNA"/>
</dbReference>
<organism evidence="2 3">
    <name type="scientific">Methylorubrum salsuginis</name>
    <dbReference type="NCBI Taxonomy" id="414703"/>
    <lineage>
        <taxon>Bacteria</taxon>
        <taxon>Pseudomonadati</taxon>
        <taxon>Pseudomonadota</taxon>
        <taxon>Alphaproteobacteria</taxon>
        <taxon>Hyphomicrobiales</taxon>
        <taxon>Methylobacteriaceae</taxon>
        <taxon>Methylorubrum</taxon>
    </lineage>
</organism>
<keyword evidence="3" id="KW-1185">Reference proteome</keyword>
<name>A0A1I4IR57_9HYPH</name>
<gene>
    <name evidence="2" type="ORF">SAMN04488125_11825</name>
</gene>
<dbReference type="InterPro" id="IPR005094">
    <property type="entry name" value="Endonuclease_MobA/VirD2"/>
</dbReference>
<dbReference type="AlphaFoldDB" id="A0A1I4IR57"/>
<proteinExistence type="predicted"/>
<sequence>MNTERDALPVRGIVGETETALSYVWRTPARRPRKQPFDPVAPSTGQGGLVRTDRARLERIVARVPEVMVKITGRTKGAQHLLSHLAYITRDGRLPAETEEGIVLTGREGLGDLQARWIDDVALDNRRRSDGTVSVNMILSMPPGTDPTKVRDAVRAFALDAFEGRHDFAFVQHDDEAHPHVHLTVRALGYDGRRLNPRKADLHHWRERFAEELRLRGVAAEATPRRARGRVRKAEHGAVRAIRERGVVPRVDRLAREAIVREARGEGASERPWETRTAERQVAIRGQYRATATELAQSSEPSDRALADRITAFLSNMPEPSLQRHALLGELADLAKAARIDRGAETPLIIDADPRSTEKNR</sequence>
<dbReference type="STRING" id="414703.SAMN04488125_11825"/>
<dbReference type="RefSeq" id="WP_063987038.1">
    <property type="nucleotide sequence ID" value="NZ_FOSV01000018.1"/>
</dbReference>
<accession>A0A1I4IR57</accession>
<reference evidence="3" key="1">
    <citation type="submission" date="2016-10" db="EMBL/GenBank/DDBJ databases">
        <authorList>
            <person name="Varghese N."/>
            <person name="Submissions S."/>
        </authorList>
    </citation>
    <scope>NUCLEOTIDE SEQUENCE [LARGE SCALE GENOMIC DNA]</scope>
    <source>
        <strain evidence="3">CGMCC 1.6474</strain>
    </source>
</reference>
<dbReference type="Proteomes" id="UP000198804">
    <property type="component" value="Unassembled WGS sequence"/>
</dbReference>
<evidence type="ECO:0000259" key="1">
    <source>
        <dbReference type="Pfam" id="PF03432"/>
    </source>
</evidence>
<protein>
    <submittedName>
        <fullName evidence="2">Relaxase/Mobilisation nuclease domain-containing protein</fullName>
    </submittedName>
</protein>
<dbReference type="OrthoDB" id="7199783at2"/>